<keyword evidence="1" id="KW-1133">Transmembrane helix</keyword>
<keyword evidence="3" id="KW-1185">Reference proteome</keyword>
<organism evidence="2 3">
    <name type="scientific">Aspergillus sclerotioniger CBS 115572</name>
    <dbReference type="NCBI Taxonomy" id="1450535"/>
    <lineage>
        <taxon>Eukaryota</taxon>
        <taxon>Fungi</taxon>
        <taxon>Dikarya</taxon>
        <taxon>Ascomycota</taxon>
        <taxon>Pezizomycotina</taxon>
        <taxon>Eurotiomycetes</taxon>
        <taxon>Eurotiomycetidae</taxon>
        <taxon>Eurotiales</taxon>
        <taxon>Aspergillaceae</taxon>
        <taxon>Aspergillus</taxon>
        <taxon>Aspergillus subgen. Circumdati</taxon>
    </lineage>
</organism>
<reference evidence="2 3" key="1">
    <citation type="submission" date="2016-12" db="EMBL/GenBank/DDBJ databases">
        <title>The genomes of Aspergillus section Nigri reveals drivers in fungal speciation.</title>
        <authorList>
            <consortium name="DOE Joint Genome Institute"/>
            <person name="Vesth T.C."/>
            <person name="Nybo J."/>
            <person name="Theobald S."/>
            <person name="Brandl J."/>
            <person name="Frisvad J.C."/>
            <person name="Nielsen K.F."/>
            <person name="Lyhne E.K."/>
            <person name="Kogle M.E."/>
            <person name="Kuo A."/>
            <person name="Riley R."/>
            <person name="Clum A."/>
            <person name="Nolan M."/>
            <person name="Lipzen A."/>
            <person name="Salamov A."/>
            <person name="Henrissat B."/>
            <person name="Wiebenga A."/>
            <person name="De Vries R.P."/>
            <person name="Grigoriev I.V."/>
            <person name="Mortensen U.H."/>
            <person name="Andersen M.R."/>
            <person name="Baker S.E."/>
        </authorList>
    </citation>
    <scope>NUCLEOTIDE SEQUENCE [LARGE SCALE GENOMIC DNA]</scope>
    <source>
        <strain evidence="2 3">CBS 115572</strain>
    </source>
</reference>
<dbReference type="EMBL" id="MSFK01000014">
    <property type="protein sequence ID" value="PWY87230.1"/>
    <property type="molecule type" value="Genomic_DNA"/>
</dbReference>
<name>A0A317WSP5_9EURO</name>
<dbReference type="GeneID" id="37117857"/>
<sequence length="231" mass="27299">MPPNFIKPPIRILVQTLTHLVRGHRNPDKRMFMLNLICRYHWNRNFSPAEHRWTTYNDFFALRDQPCFFVLDYGQAPDDAEVRVLSYVWDGRTLEYAPFFNQDPLIQAKVNGIPFGQRPPRTEETRPKREVIRLKLARDIELEDEEFRYMREHPEDAQWVRDNVGVELWWKYNEEEMLRTGWGVVVVVVVVVWGFNRLLMRMLLLGCGDEMIVLLRGCFVRAGIMGGGGFP</sequence>
<protein>
    <submittedName>
        <fullName evidence="2">Uncharacterized protein</fullName>
    </submittedName>
</protein>
<dbReference type="Proteomes" id="UP000246702">
    <property type="component" value="Unassembled WGS sequence"/>
</dbReference>
<proteinExistence type="predicted"/>
<evidence type="ECO:0000256" key="1">
    <source>
        <dbReference type="SAM" id="Phobius"/>
    </source>
</evidence>
<evidence type="ECO:0000313" key="3">
    <source>
        <dbReference type="Proteomes" id="UP000246702"/>
    </source>
</evidence>
<dbReference type="RefSeq" id="XP_025467438.1">
    <property type="nucleotide sequence ID" value="XM_025615714.1"/>
</dbReference>
<comment type="caution">
    <text evidence="2">The sequence shown here is derived from an EMBL/GenBank/DDBJ whole genome shotgun (WGS) entry which is preliminary data.</text>
</comment>
<dbReference type="OrthoDB" id="4379079at2759"/>
<feature type="transmembrane region" description="Helical" evidence="1">
    <location>
        <begin position="181"/>
        <end position="199"/>
    </location>
</feature>
<keyword evidence="1" id="KW-0812">Transmembrane</keyword>
<dbReference type="AlphaFoldDB" id="A0A317WSP5"/>
<accession>A0A317WSP5</accession>
<gene>
    <name evidence="2" type="ORF">BO94DRAFT_585783</name>
</gene>
<evidence type="ECO:0000313" key="2">
    <source>
        <dbReference type="EMBL" id="PWY87230.1"/>
    </source>
</evidence>
<keyword evidence="1" id="KW-0472">Membrane</keyword>